<proteinExistence type="inferred from homology"/>
<dbReference type="GO" id="GO:0046872">
    <property type="term" value="F:metal ion binding"/>
    <property type="evidence" value="ECO:0007669"/>
    <property type="project" value="UniProtKB-KW"/>
</dbReference>
<dbReference type="SUPFAM" id="SSF50156">
    <property type="entry name" value="PDZ domain-like"/>
    <property type="match status" value="1"/>
</dbReference>
<dbReference type="PANTHER" id="PTHR42837:SF2">
    <property type="entry name" value="MEMBRANE METALLOPROTEASE ARASP2, CHLOROPLASTIC-RELATED"/>
    <property type="match status" value="1"/>
</dbReference>
<dbReference type="Gene3D" id="2.30.42.10">
    <property type="match status" value="1"/>
</dbReference>
<name>A0A6M4AXQ9_9SPHN</name>
<keyword evidence="9 11" id="KW-0482">Metalloprotease</keyword>
<dbReference type="EC" id="3.4.24.-" evidence="11"/>
<feature type="transmembrane region" description="Helical" evidence="11">
    <location>
        <begin position="114"/>
        <end position="134"/>
    </location>
</feature>
<dbReference type="EMBL" id="CP053015">
    <property type="protein sequence ID" value="QJQ33160.1"/>
    <property type="molecule type" value="Genomic_DNA"/>
</dbReference>
<evidence type="ECO:0000256" key="2">
    <source>
        <dbReference type="ARBA" id="ARBA00004141"/>
    </source>
</evidence>
<evidence type="ECO:0000256" key="9">
    <source>
        <dbReference type="ARBA" id="ARBA00023049"/>
    </source>
</evidence>
<evidence type="ECO:0000313" key="13">
    <source>
        <dbReference type="EMBL" id="QJQ33160.1"/>
    </source>
</evidence>
<dbReference type="AlphaFoldDB" id="A0A6M4AXQ9"/>
<evidence type="ECO:0000256" key="5">
    <source>
        <dbReference type="ARBA" id="ARBA00022692"/>
    </source>
</evidence>
<dbReference type="KEGG" id="slan:GV829_12535"/>
<keyword evidence="6 11" id="KW-0378">Hydrolase</keyword>
<comment type="subcellular location">
    <subcellularLocation>
        <location evidence="2">Membrane</location>
        <topology evidence="2">Multi-pass membrane protein</topology>
    </subcellularLocation>
</comment>
<keyword evidence="8 11" id="KW-1133">Transmembrane helix</keyword>
<evidence type="ECO:0000313" key="14">
    <source>
        <dbReference type="Proteomes" id="UP000503018"/>
    </source>
</evidence>
<reference evidence="13 14" key="1">
    <citation type="submission" date="2020-01" db="EMBL/GenBank/DDBJ databases">
        <title>Sphingomonas sp. strain CSW-10.</title>
        <authorList>
            <person name="Chen W.-M."/>
        </authorList>
    </citation>
    <scope>NUCLEOTIDE SEQUENCE [LARGE SCALE GENOMIC DNA]</scope>
    <source>
        <strain evidence="13 14">CSW-10</strain>
    </source>
</reference>
<dbReference type="CDD" id="cd23081">
    <property type="entry name" value="cpPDZ_EcRseP-like"/>
    <property type="match status" value="1"/>
</dbReference>
<keyword evidence="5 11" id="KW-0812">Transmembrane</keyword>
<evidence type="ECO:0000256" key="6">
    <source>
        <dbReference type="ARBA" id="ARBA00022801"/>
    </source>
</evidence>
<evidence type="ECO:0000256" key="7">
    <source>
        <dbReference type="ARBA" id="ARBA00022833"/>
    </source>
</evidence>
<feature type="transmembrane region" description="Helical" evidence="11">
    <location>
        <begin position="338"/>
        <end position="356"/>
    </location>
</feature>
<dbReference type="PROSITE" id="PS50106">
    <property type="entry name" value="PDZ"/>
    <property type="match status" value="1"/>
</dbReference>
<dbReference type="InterPro" id="IPR041489">
    <property type="entry name" value="PDZ_6"/>
</dbReference>
<comment type="similarity">
    <text evidence="3 11">Belongs to the peptidase M50B family.</text>
</comment>
<dbReference type="InterPro" id="IPR008915">
    <property type="entry name" value="Peptidase_M50"/>
</dbReference>
<evidence type="ECO:0000256" key="4">
    <source>
        <dbReference type="ARBA" id="ARBA00022670"/>
    </source>
</evidence>
<keyword evidence="14" id="KW-1185">Reference proteome</keyword>
<evidence type="ECO:0000256" key="3">
    <source>
        <dbReference type="ARBA" id="ARBA00007931"/>
    </source>
</evidence>
<dbReference type="Pfam" id="PF02163">
    <property type="entry name" value="Peptidase_M50"/>
    <property type="match status" value="1"/>
</dbReference>
<evidence type="ECO:0000256" key="10">
    <source>
        <dbReference type="ARBA" id="ARBA00023136"/>
    </source>
</evidence>
<dbReference type="InterPro" id="IPR036034">
    <property type="entry name" value="PDZ_sf"/>
</dbReference>
<keyword evidence="7 11" id="KW-0862">Zinc</keyword>
<dbReference type="RefSeq" id="WP_169947143.1">
    <property type="nucleotide sequence ID" value="NZ_CP053015.1"/>
</dbReference>
<feature type="transmembrane region" description="Helical" evidence="11">
    <location>
        <begin position="6"/>
        <end position="24"/>
    </location>
</feature>
<evidence type="ECO:0000259" key="12">
    <source>
        <dbReference type="PROSITE" id="PS50106"/>
    </source>
</evidence>
<gene>
    <name evidence="13" type="primary">rseP</name>
    <name evidence="13" type="ORF">GV829_12535</name>
</gene>
<dbReference type="GO" id="GO:0016020">
    <property type="term" value="C:membrane"/>
    <property type="evidence" value="ECO:0007669"/>
    <property type="project" value="UniProtKB-SubCell"/>
</dbReference>
<dbReference type="CDD" id="cd06163">
    <property type="entry name" value="S2P-M50_PDZ_RseP-like"/>
    <property type="match status" value="1"/>
</dbReference>
<dbReference type="PANTHER" id="PTHR42837">
    <property type="entry name" value="REGULATOR OF SIGMA-E PROTEASE RSEP"/>
    <property type="match status" value="1"/>
</dbReference>
<sequence>MFDAPSIPFTVLAFIAVLGPLVFFHELGHYLVGRWCGIRADVFSVGFGKEIFGWTDKRGTRWKVGWLPLGGYVQFAGDSDAMSTPHELDGSEPQGSFGAAALWKRSLTVLAGPMANFLLAIVILTVFLATYGRIGTPPVAEVVQPGSAAATAGVEPGDRFVSIDGRSMDSFPDIPMAVAHRPGQTLTVVVERNGSERTLTITPRLVEETDQFGNVIKRGMLGVGNQSIELMPVAWYAAPIAAVEECWAITRQIGEVIGQLLFGQRSIKDLGGPLAIAKASGEQASLGMLPFIMFVAMVSLNLGFVNLLPLPMLDGGHLLFNAIEAVRRRPVSIATQQWAFRFGFAALATLMLIVTFNDLSGFGLWQKLAGLIG</sequence>
<keyword evidence="11" id="KW-0479">Metal-binding</keyword>
<feature type="transmembrane region" description="Helical" evidence="11">
    <location>
        <begin position="288"/>
        <end position="308"/>
    </location>
</feature>
<dbReference type="InterPro" id="IPR004387">
    <property type="entry name" value="Pept_M50_Zn"/>
</dbReference>
<organism evidence="13 14">
    <name type="scientific">Sphingomonas lacunae</name>
    <dbReference type="NCBI Taxonomy" id="2698828"/>
    <lineage>
        <taxon>Bacteria</taxon>
        <taxon>Pseudomonadati</taxon>
        <taxon>Pseudomonadota</taxon>
        <taxon>Alphaproteobacteria</taxon>
        <taxon>Sphingomonadales</taxon>
        <taxon>Sphingomonadaceae</taxon>
        <taxon>Sphingomonas</taxon>
    </lineage>
</organism>
<dbReference type="Pfam" id="PF17820">
    <property type="entry name" value="PDZ_6"/>
    <property type="match status" value="1"/>
</dbReference>
<dbReference type="NCBIfam" id="TIGR00054">
    <property type="entry name" value="RIP metalloprotease RseP"/>
    <property type="match status" value="1"/>
</dbReference>
<dbReference type="SMART" id="SM00228">
    <property type="entry name" value="PDZ"/>
    <property type="match status" value="1"/>
</dbReference>
<keyword evidence="10 11" id="KW-0472">Membrane</keyword>
<keyword evidence="4 13" id="KW-0645">Protease</keyword>
<evidence type="ECO:0000256" key="11">
    <source>
        <dbReference type="RuleBase" id="RU362031"/>
    </source>
</evidence>
<dbReference type="InterPro" id="IPR001478">
    <property type="entry name" value="PDZ"/>
</dbReference>
<evidence type="ECO:0000256" key="8">
    <source>
        <dbReference type="ARBA" id="ARBA00022989"/>
    </source>
</evidence>
<protein>
    <recommendedName>
        <fullName evidence="11">Zinc metalloprotease</fullName>
        <ecNumber evidence="11">3.4.24.-</ecNumber>
    </recommendedName>
</protein>
<comment type="cofactor">
    <cofactor evidence="1 11">
        <name>Zn(2+)</name>
        <dbReference type="ChEBI" id="CHEBI:29105"/>
    </cofactor>
</comment>
<dbReference type="Proteomes" id="UP000503018">
    <property type="component" value="Chromosome"/>
</dbReference>
<feature type="domain" description="PDZ" evidence="12">
    <location>
        <begin position="139"/>
        <end position="194"/>
    </location>
</feature>
<accession>A0A6M4AXQ9</accession>
<dbReference type="GO" id="GO:0004222">
    <property type="term" value="F:metalloendopeptidase activity"/>
    <property type="evidence" value="ECO:0007669"/>
    <property type="project" value="InterPro"/>
</dbReference>
<evidence type="ECO:0000256" key="1">
    <source>
        <dbReference type="ARBA" id="ARBA00001947"/>
    </source>
</evidence>
<dbReference type="GO" id="GO:0006508">
    <property type="term" value="P:proteolysis"/>
    <property type="evidence" value="ECO:0007669"/>
    <property type="project" value="UniProtKB-KW"/>
</dbReference>